<dbReference type="GO" id="GO:0031071">
    <property type="term" value="F:cysteine desulfurase activity"/>
    <property type="evidence" value="ECO:0007669"/>
    <property type="project" value="UniProtKB-EC"/>
</dbReference>
<evidence type="ECO:0000256" key="7">
    <source>
        <dbReference type="ARBA" id="ARBA00023014"/>
    </source>
</evidence>
<protein>
    <submittedName>
        <fullName evidence="10">Cysteine desulfurase NifS</fullName>
    </submittedName>
</protein>
<dbReference type="SUPFAM" id="SSF53383">
    <property type="entry name" value="PLP-dependent transferases"/>
    <property type="match status" value="1"/>
</dbReference>
<dbReference type="Pfam" id="PF00266">
    <property type="entry name" value="Aminotran_5"/>
    <property type="match status" value="1"/>
</dbReference>
<dbReference type="Proteomes" id="UP000228528">
    <property type="component" value="Unassembled WGS sequence"/>
</dbReference>
<feature type="domain" description="Aminotransferase class V" evidence="9">
    <location>
        <begin position="12"/>
        <end position="345"/>
    </location>
</feature>
<dbReference type="InterPro" id="IPR015424">
    <property type="entry name" value="PyrdxlP-dep_Trfase"/>
</dbReference>
<dbReference type="PANTHER" id="PTHR11601:SF34">
    <property type="entry name" value="CYSTEINE DESULFURASE"/>
    <property type="match status" value="1"/>
</dbReference>
<evidence type="ECO:0000256" key="8">
    <source>
        <dbReference type="ARBA" id="ARBA00050776"/>
    </source>
</evidence>
<accession>A0A2M6P048</accession>
<dbReference type="PIRSF" id="PIRSF005572">
    <property type="entry name" value="NifS"/>
    <property type="match status" value="1"/>
</dbReference>
<dbReference type="GO" id="GO:0046872">
    <property type="term" value="F:metal ion binding"/>
    <property type="evidence" value="ECO:0007669"/>
    <property type="project" value="UniProtKB-KW"/>
</dbReference>
<keyword evidence="5" id="KW-0663">Pyridoxal phosphate</keyword>
<evidence type="ECO:0000256" key="4">
    <source>
        <dbReference type="ARBA" id="ARBA00022723"/>
    </source>
</evidence>
<evidence type="ECO:0000256" key="2">
    <source>
        <dbReference type="ARBA" id="ARBA00006490"/>
    </source>
</evidence>
<organism evidence="10 11">
    <name type="scientific">Candidatus Magasanikbacteria bacterium CG10_big_fil_rev_8_21_14_0_10_38_6</name>
    <dbReference type="NCBI Taxonomy" id="1974647"/>
    <lineage>
        <taxon>Bacteria</taxon>
        <taxon>Candidatus Magasanikiibacteriota</taxon>
    </lineage>
</organism>
<evidence type="ECO:0000256" key="6">
    <source>
        <dbReference type="ARBA" id="ARBA00023004"/>
    </source>
</evidence>
<evidence type="ECO:0000259" key="9">
    <source>
        <dbReference type="Pfam" id="PF00266"/>
    </source>
</evidence>
<keyword evidence="6" id="KW-0408">Iron</keyword>
<evidence type="ECO:0000256" key="1">
    <source>
        <dbReference type="ARBA" id="ARBA00001933"/>
    </source>
</evidence>
<comment type="catalytic activity">
    <reaction evidence="8">
        <text>(sulfur carrier)-H + L-cysteine = (sulfur carrier)-SH + L-alanine</text>
        <dbReference type="Rhea" id="RHEA:43892"/>
        <dbReference type="Rhea" id="RHEA-COMP:14737"/>
        <dbReference type="Rhea" id="RHEA-COMP:14739"/>
        <dbReference type="ChEBI" id="CHEBI:29917"/>
        <dbReference type="ChEBI" id="CHEBI:35235"/>
        <dbReference type="ChEBI" id="CHEBI:57972"/>
        <dbReference type="ChEBI" id="CHEBI:64428"/>
        <dbReference type="EC" id="2.8.1.7"/>
    </reaction>
</comment>
<dbReference type="EMBL" id="PFBW01000190">
    <property type="protein sequence ID" value="PIR77077.1"/>
    <property type="molecule type" value="Genomic_DNA"/>
</dbReference>
<proteinExistence type="inferred from homology"/>
<gene>
    <name evidence="10" type="ORF">COU30_04455</name>
</gene>
<dbReference type="PANTHER" id="PTHR11601">
    <property type="entry name" value="CYSTEINE DESULFURYLASE FAMILY MEMBER"/>
    <property type="match status" value="1"/>
</dbReference>
<dbReference type="AlphaFoldDB" id="A0A2M6P048"/>
<dbReference type="InterPro" id="IPR000192">
    <property type="entry name" value="Aminotrans_V_dom"/>
</dbReference>
<keyword evidence="4" id="KW-0479">Metal-binding</keyword>
<comment type="cofactor">
    <cofactor evidence="1">
        <name>pyridoxal 5'-phosphate</name>
        <dbReference type="ChEBI" id="CHEBI:597326"/>
    </cofactor>
</comment>
<reference evidence="11" key="1">
    <citation type="submission" date="2017-09" db="EMBL/GenBank/DDBJ databases">
        <title>Depth-based differentiation of microbial function through sediment-hosted aquifers and enrichment of novel symbionts in the deep terrestrial subsurface.</title>
        <authorList>
            <person name="Probst A.J."/>
            <person name="Ladd B."/>
            <person name="Jarett J.K."/>
            <person name="Geller-Mcgrath D.E."/>
            <person name="Sieber C.M.K."/>
            <person name="Emerson J.B."/>
            <person name="Anantharaman K."/>
            <person name="Thomas B.C."/>
            <person name="Malmstrom R."/>
            <person name="Stieglmeier M."/>
            <person name="Klingl A."/>
            <person name="Woyke T."/>
            <person name="Ryan C.M."/>
            <person name="Banfield J.F."/>
        </authorList>
    </citation>
    <scope>NUCLEOTIDE SEQUENCE [LARGE SCALE GENOMIC DNA]</scope>
</reference>
<evidence type="ECO:0000313" key="11">
    <source>
        <dbReference type="Proteomes" id="UP000228528"/>
    </source>
</evidence>
<evidence type="ECO:0000256" key="5">
    <source>
        <dbReference type="ARBA" id="ARBA00022898"/>
    </source>
</evidence>
<evidence type="ECO:0000256" key="3">
    <source>
        <dbReference type="ARBA" id="ARBA00022679"/>
    </source>
</evidence>
<comment type="caution">
    <text evidence="10">The sequence shown here is derived from an EMBL/GenBank/DDBJ whole genome shotgun (WGS) entry which is preliminary data.</text>
</comment>
<dbReference type="Gene3D" id="3.40.640.10">
    <property type="entry name" value="Type I PLP-dependent aspartate aminotransferase-like (Major domain)"/>
    <property type="match status" value="1"/>
</dbReference>
<sequence>MFPKKPVTIREVYLDYAAATPVSQDVLAVMMPYFSDCFANPSTLYAAGVAAREAVEQSRCDVASSLCTQPDTIVFTSGGTESCNLALFGLLSREQGKNKHIITTKVEHKAVLGPIKQLVQEGYSVTYLDVDETGQIDIAQFRKALRPETVLVSIMYVNNELGTVYPVQDIGKEILKWRKKHNSVFPYYHIDACQAPLYFDVSVERLHVDLLSVNGSKIYGPKGIGALYVRRGVAIDPIMVGGGQEHGLRSGTEHVPGIVGFGQAMDNRQHNDTTVRELRDYFWKEIERTIEAVQLNGIPICVSDYDKYGSCNDGDSRSPNNVHVWFHGVEAETLALYLSEYGIMV</sequence>
<dbReference type="GO" id="GO:0051536">
    <property type="term" value="F:iron-sulfur cluster binding"/>
    <property type="evidence" value="ECO:0007669"/>
    <property type="project" value="UniProtKB-KW"/>
</dbReference>
<dbReference type="InterPro" id="IPR015421">
    <property type="entry name" value="PyrdxlP-dep_Trfase_major"/>
</dbReference>
<name>A0A2M6P048_9BACT</name>
<comment type="similarity">
    <text evidence="2">Belongs to the class-V pyridoxal-phosphate-dependent aminotransferase family. NifS/IscS subfamily.</text>
</comment>
<keyword evidence="3" id="KW-0808">Transferase</keyword>
<evidence type="ECO:0000313" key="10">
    <source>
        <dbReference type="EMBL" id="PIR77077.1"/>
    </source>
</evidence>
<keyword evidence="7" id="KW-0411">Iron-sulfur</keyword>
<dbReference type="InterPro" id="IPR016454">
    <property type="entry name" value="Cysteine_dSase"/>
</dbReference>
<dbReference type="Gene3D" id="3.90.1150.10">
    <property type="entry name" value="Aspartate Aminotransferase, domain 1"/>
    <property type="match status" value="1"/>
</dbReference>
<dbReference type="InterPro" id="IPR015422">
    <property type="entry name" value="PyrdxlP-dep_Trfase_small"/>
</dbReference>